<gene>
    <name evidence="3" type="ORF">H8K47_08110</name>
</gene>
<name>A0A923I4G0_9BURK</name>
<dbReference type="PANTHER" id="PTHR30041">
    <property type="entry name" value="ARSENATE REDUCTASE"/>
    <property type="match status" value="1"/>
</dbReference>
<dbReference type="PROSITE" id="PS51353">
    <property type="entry name" value="ARSC"/>
    <property type="match status" value="1"/>
</dbReference>
<dbReference type="RefSeq" id="WP_186880907.1">
    <property type="nucleotide sequence ID" value="NZ_JACOGG010000007.1"/>
</dbReference>
<dbReference type="Gene3D" id="3.40.30.10">
    <property type="entry name" value="Glutaredoxin"/>
    <property type="match status" value="1"/>
</dbReference>
<dbReference type="Pfam" id="PF03960">
    <property type="entry name" value="ArsC"/>
    <property type="match status" value="1"/>
</dbReference>
<accession>A0A923I4G0</accession>
<sequence>MNSSLRKITLYGIPNCDTVKKSRVWMQEQHPDFVFHDFKKQGLERATIEQWLEHLSLDVLINRKGTSWRALSDEQKQSATETEAAIALILGNPSLVKRPVLQISDAQGIAHVSVGFTPDTFNTIFSRF</sequence>
<dbReference type="AlphaFoldDB" id="A0A923I4G0"/>
<comment type="caution">
    <text evidence="3">The sequence shown here is derived from an EMBL/GenBank/DDBJ whole genome shotgun (WGS) entry which is preliminary data.</text>
</comment>
<dbReference type="InterPro" id="IPR006504">
    <property type="entry name" value="Tscrpt_reg_Spx/MgsR"/>
</dbReference>
<dbReference type="CDD" id="cd03035">
    <property type="entry name" value="ArsC_Yffb"/>
    <property type="match status" value="1"/>
</dbReference>
<evidence type="ECO:0000313" key="3">
    <source>
        <dbReference type="EMBL" id="MBC3935321.1"/>
    </source>
</evidence>
<dbReference type="EMBL" id="JACOGG010000007">
    <property type="protein sequence ID" value="MBC3935321.1"/>
    <property type="molecule type" value="Genomic_DNA"/>
</dbReference>
<dbReference type="Proteomes" id="UP000612361">
    <property type="component" value="Unassembled WGS sequence"/>
</dbReference>
<evidence type="ECO:0000313" key="4">
    <source>
        <dbReference type="Proteomes" id="UP000612361"/>
    </source>
</evidence>
<dbReference type="InterPro" id="IPR006660">
    <property type="entry name" value="Arsenate_reductase-like"/>
</dbReference>
<keyword evidence="4" id="KW-1185">Reference proteome</keyword>
<reference evidence="3" key="1">
    <citation type="submission" date="2020-08" db="EMBL/GenBank/DDBJ databases">
        <title>Novel species isolated from subtropical streams in China.</title>
        <authorList>
            <person name="Lu H."/>
        </authorList>
    </citation>
    <scope>NUCLEOTIDE SEQUENCE</scope>
    <source>
        <strain evidence="3">CY7W</strain>
    </source>
</reference>
<organism evidence="3 4">
    <name type="scientific">Undibacterium rugosum</name>
    <dbReference type="NCBI Taxonomy" id="2762291"/>
    <lineage>
        <taxon>Bacteria</taxon>
        <taxon>Pseudomonadati</taxon>
        <taxon>Pseudomonadota</taxon>
        <taxon>Betaproteobacteria</taxon>
        <taxon>Burkholderiales</taxon>
        <taxon>Oxalobacteraceae</taxon>
        <taxon>Undibacterium</taxon>
    </lineage>
</organism>
<dbReference type="NCBIfam" id="TIGR01617">
    <property type="entry name" value="arsC_related"/>
    <property type="match status" value="1"/>
</dbReference>
<protein>
    <submittedName>
        <fullName evidence="3">Arsenate reductase</fullName>
    </submittedName>
</protein>
<evidence type="ECO:0000256" key="2">
    <source>
        <dbReference type="PROSITE-ProRule" id="PRU01282"/>
    </source>
</evidence>
<dbReference type="SUPFAM" id="SSF52833">
    <property type="entry name" value="Thioredoxin-like"/>
    <property type="match status" value="1"/>
</dbReference>
<dbReference type="PANTHER" id="PTHR30041:SF8">
    <property type="entry name" value="PROTEIN YFFB"/>
    <property type="match status" value="1"/>
</dbReference>
<evidence type="ECO:0000256" key="1">
    <source>
        <dbReference type="ARBA" id="ARBA00007198"/>
    </source>
</evidence>
<proteinExistence type="inferred from homology"/>
<comment type="similarity">
    <text evidence="1 2">Belongs to the ArsC family.</text>
</comment>
<dbReference type="InterPro" id="IPR036249">
    <property type="entry name" value="Thioredoxin-like_sf"/>
</dbReference>